<evidence type="ECO:0000256" key="5">
    <source>
        <dbReference type="ARBA" id="ARBA00023242"/>
    </source>
</evidence>
<dbReference type="GO" id="GO:0030687">
    <property type="term" value="C:preribosome, large subunit precursor"/>
    <property type="evidence" value="ECO:0007669"/>
    <property type="project" value="TreeGrafter"/>
</dbReference>
<dbReference type="GO" id="GO:0003723">
    <property type="term" value="F:RNA binding"/>
    <property type="evidence" value="ECO:0007669"/>
    <property type="project" value="TreeGrafter"/>
</dbReference>
<dbReference type="InterPro" id="IPR043141">
    <property type="entry name" value="Ribosomal_uL10-like_sf"/>
</dbReference>
<dbReference type="EMBL" id="JAGHQM010000272">
    <property type="protein sequence ID" value="KAH0562986.1"/>
    <property type="molecule type" value="Genomic_DNA"/>
</dbReference>
<keyword evidence="9" id="KW-1185">Reference proteome</keyword>
<dbReference type="Pfam" id="PF00466">
    <property type="entry name" value="Ribosomal_L10"/>
    <property type="match status" value="1"/>
</dbReference>
<comment type="similarity">
    <text evidence="2 6">Belongs to the universal ribosomal protein uL10 family.</text>
</comment>
<dbReference type="GO" id="GO:0000956">
    <property type="term" value="P:nuclear-transcribed mRNA catabolic process"/>
    <property type="evidence" value="ECO:0007669"/>
    <property type="project" value="TreeGrafter"/>
</dbReference>
<keyword evidence="6" id="KW-0690">Ribosome biogenesis</keyword>
<dbReference type="Gene3D" id="3.30.70.1730">
    <property type="match status" value="1"/>
</dbReference>
<dbReference type="InterPro" id="IPR040637">
    <property type="entry name" value="Ribosomal_uL10-like_insert"/>
</dbReference>
<keyword evidence="5 6" id="KW-0539">Nucleus</keyword>
<dbReference type="InterPro" id="IPR033867">
    <property type="entry name" value="Mrt4"/>
</dbReference>
<dbReference type="CDD" id="cd05796">
    <property type="entry name" value="Ribosomal_P0_like"/>
    <property type="match status" value="1"/>
</dbReference>
<dbReference type="Pfam" id="PF17777">
    <property type="entry name" value="RL10P_insert"/>
    <property type="match status" value="1"/>
</dbReference>
<dbReference type="InterPro" id="IPR051742">
    <property type="entry name" value="Ribosome_Assembly_uL10"/>
</dbReference>
<name>A0A9P8RRP7_9PEZI</name>
<dbReference type="AlphaFoldDB" id="A0A9P8RRP7"/>
<dbReference type="InterPro" id="IPR043164">
    <property type="entry name" value="Ribosomal_uL10-like_insert_sf"/>
</dbReference>
<protein>
    <recommendedName>
        <fullName evidence="6">Ribosome assembly factor mrt4</fullName>
    </recommendedName>
</protein>
<evidence type="ECO:0000259" key="7">
    <source>
        <dbReference type="Pfam" id="PF17777"/>
    </source>
</evidence>
<reference evidence="8" key="1">
    <citation type="submission" date="2021-03" db="EMBL/GenBank/DDBJ databases">
        <title>Comparative genomics and phylogenomic investigation of the class Geoglossomycetes provide insights into ecological specialization and systematics.</title>
        <authorList>
            <person name="Melie T."/>
            <person name="Pirro S."/>
            <person name="Miller A.N."/>
            <person name="Quandt A."/>
        </authorList>
    </citation>
    <scope>NUCLEOTIDE SEQUENCE</scope>
    <source>
        <strain evidence="8">CAQ_001_2017</strain>
    </source>
</reference>
<evidence type="ECO:0000256" key="1">
    <source>
        <dbReference type="ARBA" id="ARBA00004046"/>
    </source>
</evidence>
<dbReference type="PANTHER" id="PTHR45841">
    <property type="entry name" value="MRNA TURNOVER PROTEIN 4 MRTO4"/>
    <property type="match status" value="1"/>
</dbReference>
<accession>A0A9P8RRP7</accession>
<comment type="subunit">
    <text evidence="3 6">Associates with the pre-60S ribosomal particle.</text>
</comment>
<dbReference type="FunFam" id="3.90.105.20:FF:000003">
    <property type="entry name" value="Ribosome assembly factor mrt4"/>
    <property type="match status" value="1"/>
</dbReference>
<evidence type="ECO:0000256" key="4">
    <source>
        <dbReference type="ARBA" id="ARBA00022490"/>
    </source>
</evidence>
<dbReference type="GO" id="GO:0005730">
    <property type="term" value="C:nucleolus"/>
    <property type="evidence" value="ECO:0007669"/>
    <property type="project" value="UniProtKB-SubCell"/>
</dbReference>
<dbReference type="GO" id="GO:0006364">
    <property type="term" value="P:rRNA processing"/>
    <property type="evidence" value="ECO:0007669"/>
    <property type="project" value="TreeGrafter"/>
</dbReference>
<dbReference type="FunFam" id="3.30.70.1730:FF:000005">
    <property type="entry name" value="Ribosome assembly factor mrt4"/>
    <property type="match status" value="1"/>
</dbReference>
<keyword evidence="4 6" id="KW-0963">Cytoplasm</keyword>
<dbReference type="PANTHER" id="PTHR45841:SF1">
    <property type="entry name" value="MRNA TURNOVER PROTEIN 4 HOMOLOG"/>
    <property type="match status" value="1"/>
</dbReference>
<gene>
    <name evidence="8" type="ORF">GP486_002450</name>
</gene>
<dbReference type="GO" id="GO:0005737">
    <property type="term" value="C:cytoplasm"/>
    <property type="evidence" value="ECO:0007669"/>
    <property type="project" value="UniProtKB-SubCell"/>
</dbReference>
<dbReference type="InterPro" id="IPR001790">
    <property type="entry name" value="Ribosomal_uL10"/>
</dbReference>
<evidence type="ECO:0000313" key="9">
    <source>
        <dbReference type="Proteomes" id="UP000750711"/>
    </source>
</evidence>
<dbReference type="GO" id="GO:0000027">
    <property type="term" value="P:ribosomal large subunit assembly"/>
    <property type="evidence" value="ECO:0007669"/>
    <property type="project" value="InterPro"/>
</dbReference>
<evidence type="ECO:0000256" key="6">
    <source>
        <dbReference type="RuleBase" id="RU364039"/>
    </source>
</evidence>
<comment type="caution">
    <text evidence="8">The sequence shown here is derived from an EMBL/GenBank/DDBJ whole genome shotgun (WGS) entry which is preliminary data.</text>
</comment>
<proteinExistence type="inferred from homology"/>
<evidence type="ECO:0000256" key="2">
    <source>
        <dbReference type="ARBA" id="ARBA00008889"/>
    </source>
</evidence>
<dbReference type="SUPFAM" id="SSF160369">
    <property type="entry name" value="Ribosomal protein L10-like"/>
    <property type="match status" value="1"/>
</dbReference>
<feature type="domain" description="Large ribosomal subunit protein uL10-like insertion" evidence="7">
    <location>
        <begin position="126"/>
        <end position="208"/>
    </location>
</feature>
<sequence length="219" mass="24333">MPKSKRAKVITLSKVAKKGKENNLKLFASVRDSVDKYQYCFVFGVENMRNTYLKELRSEFSSDSRFIFGRTKVMAKALGTAPDDEYQQNLSQLSKKLEGDVGLLFTNQPAPATIEYFSAYSQTDYARAGTSATRGFTVPAGMVYSRGGEIPEDQDTPLAHSLEQTVRSLGMPTSLVKGRVTLDQPYVVCKQGDILNSHQTRLLKLFGVATADFRVHLIA</sequence>
<dbReference type="Gene3D" id="3.90.105.20">
    <property type="match status" value="1"/>
</dbReference>
<comment type="subcellular location">
    <subcellularLocation>
        <location evidence="6">Cytoplasm</location>
    </subcellularLocation>
    <subcellularLocation>
        <location evidence="6">Nucleus</location>
        <location evidence="6">Nucleolus</location>
    </subcellularLocation>
</comment>
<evidence type="ECO:0000313" key="8">
    <source>
        <dbReference type="EMBL" id="KAH0562986.1"/>
    </source>
</evidence>
<organism evidence="8 9">
    <name type="scientific">Trichoglossum hirsutum</name>
    <dbReference type="NCBI Taxonomy" id="265104"/>
    <lineage>
        <taxon>Eukaryota</taxon>
        <taxon>Fungi</taxon>
        <taxon>Dikarya</taxon>
        <taxon>Ascomycota</taxon>
        <taxon>Pezizomycotina</taxon>
        <taxon>Geoglossomycetes</taxon>
        <taxon>Geoglossales</taxon>
        <taxon>Geoglossaceae</taxon>
        <taxon>Trichoglossum</taxon>
    </lineage>
</organism>
<evidence type="ECO:0000256" key="3">
    <source>
        <dbReference type="ARBA" id="ARBA00011117"/>
    </source>
</evidence>
<comment type="function">
    <text evidence="1 6">Component of the ribosome assembly machinery. Nuclear paralog of the ribosomal protein P0, it binds pre-60S subunits at an early stage of assembly in the nucleolus, and is replaced by P0 in cytoplasmic pre-60S subunits and mature 80S ribosomes.</text>
</comment>
<dbReference type="Proteomes" id="UP000750711">
    <property type="component" value="Unassembled WGS sequence"/>
</dbReference>